<name>A0A1X0QMJ5_RHIZD</name>
<feature type="compositionally biased region" description="Polar residues" evidence="1">
    <location>
        <begin position="18"/>
        <end position="27"/>
    </location>
</feature>
<gene>
    <name evidence="2" type="ORF">BCV72DRAFT_237175</name>
</gene>
<evidence type="ECO:0000313" key="2">
    <source>
        <dbReference type="EMBL" id="ORE00983.1"/>
    </source>
</evidence>
<accession>A0A1X0QMJ5</accession>
<dbReference type="VEuPathDB" id="FungiDB:BCV72DRAFT_237175"/>
<evidence type="ECO:0000256" key="1">
    <source>
        <dbReference type="SAM" id="MobiDB-lite"/>
    </source>
</evidence>
<proteinExistence type="predicted"/>
<reference evidence="2" key="1">
    <citation type="journal article" date="2016" name="Proc. Natl. Acad. Sci. U.S.A.">
        <title>Lipid metabolic changes in an early divergent fungus govern the establishment of a mutualistic symbiosis with endobacteria.</title>
        <authorList>
            <person name="Lastovetsky O.A."/>
            <person name="Gaspar M.L."/>
            <person name="Mondo S.J."/>
            <person name="LaButti K.M."/>
            <person name="Sandor L."/>
            <person name="Grigoriev I.V."/>
            <person name="Henry S.A."/>
            <person name="Pawlowska T.E."/>
        </authorList>
    </citation>
    <scope>NUCLEOTIDE SEQUENCE [LARGE SCALE GENOMIC DNA]</scope>
    <source>
        <strain evidence="2">ATCC 52814</strain>
    </source>
</reference>
<sequence length="66" mass="7386">MDIGELENPYSYDKCGSKHTQTGTSGPLQIGDYDEKQNGCSKQQAKATEEHCDNKLREEPKEAPQK</sequence>
<feature type="compositionally biased region" description="Basic and acidic residues" evidence="1">
    <location>
        <begin position="47"/>
        <end position="66"/>
    </location>
</feature>
<dbReference type="AlphaFoldDB" id="A0A1X0QMJ5"/>
<organism evidence="2">
    <name type="scientific">Rhizopus microsporus var. microsporus</name>
    <dbReference type="NCBI Taxonomy" id="86635"/>
    <lineage>
        <taxon>Eukaryota</taxon>
        <taxon>Fungi</taxon>
        <taxon>Fungi incertae sedis</taxon>
        <taxon>Mucoromycota</taxon>
        <taxon>Mucoromycotina</taxon>
        <taxon>Mucoromycetes</taxon>
        <taxon>Mucorales</taxon>
        <taxon>Mucorineae</taxon>
        <taxon>Rhizopodaceae</taxon>
        <taxon>Rhizopus</taxon>
    </lineage>
</organism>
<dbReference type="Proteomes" id="UP000242414">
    <property type="component" value="Unassembled WGS sequence"/>
</dbReference>
<feature type="region of interest" description="Disordered" evidence="1">
    <location>
        <begin position="1"/>
        <end position="66"/>
    </location>
</feature>
<dbReference type="EMBL" id="KV922206">
    <property type="protein sequence ID" value="ORE00983.1"/>
    <property type="molecule type" value="Genomic_DNA"/>
</dbReference>
<protein>
    <submittedName>
        <fullName evidence="2">Uncharacterized protein</fullName>
    </submittedName>
</protein>